<protein>
    <submittedName>
        <fullName evidence="2">D-lactonohydrolase-like protein-like protein</fullName>
    </submittedName>
</protein>
<dbReference type="EMBL" id="JAUEDM010000004">
    <property type="protein sequence ID" value="KAK3319060.1"/>
    <property type="molecule type" value="Genomic_DNA"/>
</dbReference>
<feature type="domain" description="SMP-30/Gluconolactonase/LRE-like region" evidence="1">
    <location>
        <begin position="174"/>
        <end position="363"/>
    </location>
</feature>
<dbReference type="PANTHER" id="PTHR47064">
    <property type="entry name" value="PUTATIVE (AFU_ORTHOLOGUE AFUA_1G08990)-RELATED"/>
    <property type="match status" value="1"/>
</dbReference>
<dbReference type="InterPro" id="IPR013658">
    <property type="entry name" value="SGL"/>
</dbReference>
<evidence type="ECO:0000313" key="2">
    <source>
        <dbReference type="EMBL" id="KAK3319060.1"/>
    </source>
</evidence>
<dbReference type="Proteomes" id="UP001283341">
    <property type="component" value="Unassembled WGS sequence"/>
</dbReference>
<evidence type="ECO:0000313" key="3">
    <source>
        <dbReference type="Proteomes" id="UP001283341"/>
    </source>
</evidence>
<dbReference type="SUPFAM" id="SSF63829">
    <property type="entry name" value="Calcium-dependent phosphotriesterase"/>
    <property type="match status" value="1"/>
</dbReference>
<organism evidence="2 3">
    <name type="scientific">Apodospora peruviana</name>
    <dbReference type="NCBI Taxonomy" id="516989"/>
    <lineage>
        <taxon>Eukaryota</taxon>
        <taxon>Fungi</taxon>
        <taxon>Dikarya</taxon>
        <taxon>Ascomycota</taxon>
        <taxon>Pezizomycotina</taxon>
        <taxon>Sordariomycetes</taxon>
        <taxon>Sordariomycetidae</taxon>
        <taxon>Sordariales</taxon>
        <taxon>Lasiosphaeriaceae</taxon>
        <taxon>Apodospora</taxon>
    </lineage>
</organism>
<dbReference type="PANTHER" id="PTHR47064:SF2">
    <property type="entry name" value="SMP-30_GLUCONOLACTONASE_LRE-LIKE REGION DOMAIN-CONTAINING PROTEIN-RELATED"/>
    <property type="match status" value="1"/>
</dbReference>
<name>A0AAE0I5Y3_9PEZI</name>
<dbReference type="Pfam" id="PF08450">
    <property type="entry name" value="SGL"/>
    <property type="match status" value="1"/>
</dbReference>
<comment type="caution">
    <text evidence="2">The sequence shown here is derived from an EMBL/GenBank/DDBJ whole genome shotgun (WGS) entry which is preliminary data.</text>
</comment>
<dbReference type="AlphaFoldDB" id="A0AAE0I5Y3"/>
<dbReference type="InterPro" id="IPR011042">
    <property type="entry name" value="6-blade_b-propeller_TolB-like"/>
</dbReference>
<reference evidence="2" key="2">
    <citation type="submission" date="2023-06" db="EMBL/GenBank/DDBJ databases">
        <authorList>
            <consortium name="Lawrence Berkeley National Laboratory"/>
            <person name="Haridas S."/>
            <person name="Hensen N."/>
            <person name="Bonometti L."/>
            <person name="Westerberg I."/>
            <person name="Brannstrom I.O."/>
            <person name="Guillou S."/>
            <person name="Cros-Aarteil S."/>
            <person name="Calhoun S."/>
            <person name="Kuo A."/>
            <person name="Mondo S."/>
            <person name="Pangilinan J."/>
            <person name="Riley R."/>
            <person name="Labutti K."/>
            <person name="Andreopoulos B."/>
            <person name="Lipzen A."/>
            <person name="Chen C."/>
            <person name="Yanf M."/>
            <person name="Daum C."/>
            <person name="Ng V."/>
            <person name="Clum A."/>
            <person name="Steindorff A."/>
            <person name="Ohm R."/>
            <person name="Martin F."/>
            <person name="Silar P."/>
            <person name="Natvig D."/>
            <person name="Lalanne C."/>
            <person name="Gautier V."/>
            <person name="Ament-Velasquez S.L."/>
            <person name="Kruys A."/>
            <person name="Hutchinson M.I."/>
            <person name="Powell A.J."/>
            <person name="Barry K."/>
            <person name="Miller A.N."/>
            <person name="Grigoriev I.V."/>
            <person name="Debuchy R."/>
            <person name="Gladieux P."/>
            <person name="Thoren M.H."/>
            <person name="Johannesson H."/>
        </authorList>
    </citation>
    <scope>NUCLEOTIDE SEQUENCE</scope>
    <source>
        <strain evidence="2">CBS 118394</strain>
    </source>
</reference>
<proteinExistence type="predicted"/>
<evidence type="ECO:0000259" key="1">
    <source>
        <dbReference type="Pfam" id="PF08450"/>
    </source>
</evidence>
<accession>A0AAE0I5Y3</accession>
<dbReference type="InterPro" id="IPR052988">
    <property type="entry name" value="Oryzine_lactonohydrolase"/>
</dbReference>
<reference evidence="2" key="1">
    <citation type="journal article" date="2023" name="Mol. Phylogenet. Evol.">
        <title>Genome-scale phylogeny and comparative genomics of the fungal order Sordariales.</title>
        <authorList>
            <person name="Hensen N."/>
            <person name="Bonometti L."/>
            <person name="Westerberg I."/>
            <person name="Brannstrom I.O."/>
            <person name="Guillou S."/>
            <person name="Cros-Aarteil S."/>
            <person name="Calhoun S."/>
            <person name="Haridas S."/>
            <person name="Kuo A."/>
            <person name="Mondo S."/>
            <person name="Pangilinan J."/>
            <person name="Riley R."/>
            <person name="LaButti K."/>
            <person name="Andreopoulos B."/>
            <person name="Lipzen A."/>
            <person name="Chen C."/>
            <person name="Yan M."/>
            <person name="Daum C."/>
            <person name="Ng V."/>
            <person name="Clum A."/>
            <person name="Steindorff A."/>
            <person name="Ohm R.A."/>
            <person name="Martin F."/>
            <person name="Silar P."/>
            <person name="Natvig D.O."/>
            <person name="Lalanne C."/>
            <person name="Gautier V."/>
            <person name="Ament-Velasquez S.L."/>
            <person name="Kruys A."/>
            <person name="Hutchinson M.I."/>
            <person name="Powell A.J."/>
            <person name="Barry K."/>
            <person name="Miller A.N."/>
            <person name="Grigoriev I.V."/>
            <person name="Debuchy R."/>
            <person name="Gladieux P."/>
            <person name="Hiltunen Thoren M."/>
            <person name="Johannesson H."/>
        </authorList>
    </citation>
    <scope>NUCLEOTIDE SEQUENCE</scope>
    <source>
        <strain evidence="2">CBS 118394</strain>
    </source>
</reference>
<keyword evidence="3" id="KW-1185">Reference proteome</keyword>
<sequence>MATITNSDISERICKIQQGDLRQLAAQKQPKLLKTPGHQDGGDDISIRQYHSDLGHVFPSSRQITFSLLLSSWESSRNPFFHAACVYLPAHEELYITSSPLTPASSSQNPVILISKVQLTRNVETGTIKSVAWQKLRPPPNMPMPAGGTRYGEDSILFCSQGSAAPGTGGLYCMPRGRRPEPVVTNFFGRDFNSVHDVVVSQDGAVWFTDPCDGFERDLRPRPQLPCHVYRYVPETGDLRVMADGLARPHAIATSRDEETVYVTDTDAVRADGEQDLIRPATIYAFDVIKRAGSPFLANKRVFAYSLAGVPRAIICGSTTDNVYAACGGGVEIWNKGGMLLGVIEVPGGVTSLSFGKAGELFLGSDQRLWCIRQPGIEESDGPGGF</sequence>
<gene>
    <name evidence="2" type="ORF">B0H66DRAFT_558679</name>
</gene>
<dbReference type="Gene3D" id="2.120.10.30">
    <property type="entry name" value="TolB, C-terminal domain"/>
    <property type="match status" value="1"/>
</dbReference>